<name>A0A8X6TVM2_NEPPI</name>
<feature type="region of interest" description="Disordered" evidence="1">
    <location>
        <begin position="379"/>
        <end position="419"/>
    </location>
</feature>
<evidence type="ECO:0000313" key="3">
    <source>
        <dbReference type="Proteomes" id="UP000887013"/>
    </source>
</evidence>
<feature type="compositionally biased region" description="Basic and acidic residues" evidence="1">
    <location>
        <begin position="879"/>
        <end position="899"/>
    </location>
</feature>
<gene>
    <name evidence="2" type="primary">NCL1_48767</name>
    <name evidence="2" type="ORF">NPIL_278671</name>
</gene>
<reference evidence="2" key="1">
    <citation type="submission" date="2020-08" db="EMBL/GenBank/DDBJ databases">
        <title>Multicomponent nature underlies the extraordinary mechanical properties of spider dragline silk.</title>
        <authorList>
            <person name="Kono N."/>
            <person name="Nakamura H."/>
            <person name="Mori M."/>
            <person name="Yoshida Y."/>
            <person name="Ohtoshi R."/>
            <person name="Malay A.D."/>
            <person name="Moran D.A.P."/>
            <person name="Tomita M."/>
            <person name="Numata K."/>
            <person name="Arakawa K."/>
        </authorList>
    </citation>
    <scope>NUCLEOTIDE SEQUENCE</scope>
</reference>
<feature type="compositionally biased region" description="Basic and acidic residues" evidence="1">
    <location>
        <begin position="383"/>
        <end position="416"/>
    </location>
</feature>
<organism evidence="2 3">
    <name type="scientific">Nephila pilipes</name>
    <name type="common">Giant wood spider</name>
    <name type="synonym">Nephila maculata</name>
    <dbReference type="NCBI Taxonomy" id="299642"/>
    <lineage>
        <taxon>Eukaryota</taxon>
        <taxon>Metazoa</taxon>
        <taxon>Ecdysozoa</taxon>
        <taxon>Arthropoda</taxon>
        <taxon>Chelicerata</taxon>
        <taxon>Arachnida</taxon>
        <taxon>Araneae</taxon>
        <taxon>Araneomorphae</taxon>
        <taxon>Entelegynae</taxon>
        <taxon>Araneoidea</taxon>
        <taxon>Nephilidae</taxon>
        <taxon>Nephila</taxon>
    </lineage>
</organism>
<feature type="region of interest" description="Disordered" evidence="1">
    <location>
        <begin position="1121"/>
        <end position="1184"/>
    </location>
</feature>
<dbReference type="OrthoDB" id="6437889at2759"/>
<feature type="region of interest" description="Disordered" evidence="1">
    <location>
        <begin position="214"/>
        <end position="233"/>
    </location>
</feature>
<feature type="region of interest" description="Disordered" evidence="1">
    <location>
        <begin position="524"/>
        <end position="551"/>
    </location>
</feature>
<comment type="caution">
    <text evidence="2">The sequence shown here is derived from an EMBL/GenBank/DDBJ whole genome shotgun (WGS) entry which is preliminary data.</text>
</comment>
<feature type="compositionally biased region" description="Low complexity" evidence="1">
    <location>
        <begin position="860"/>
        <end position="876"/>
    </location>
</feature>
<feature type="region of interest" description="Disordered" evidence="1">
    <location>
        <begin position="855"/>
        <end position="955"/>
    </location>
</feature>
<sequence>MSRKYLEQMMEEIEFSNYQRCLQANNSMSHSTSSMHPEFRNFSFSSRYDGFSRNCYVPPCWLLSNLAKPNSESVYLVKKNEQYAFLKNYYGNRHMSKENEFHHGRWSGRSDRNFSSDVFSQSARRCFMNWNGIPSYNKFKENFDDGRVFKRSSRYVKSDSGPFQRYNEERLDSTDSITRKVKKASFENLSASQSNTSLPPNEDRERTLEDIKTSSTNNLNSQPSDTAINTPSPELNSGYASWYYAEEQQQIVNMLREVNMRHERQLRRDMAARTDRPCSDDSITSNTDPNSSDGLQRSLSSDDEDDGIVVLVSPEGENSATDTLDPDDAKDLDNDYLEKSVSDYFEEFQSIFTVSPEKNIINNLTKECMKESLAVTDSNKANRIQEEGRVDKSNATEELSVKSEPKSNDSNDRTTEESTLEVEIATRVTKMGDKGQDIVNAALPKPAGEQEKGLGELFCEIDGGNDTAIERKKQTSSDNFISVSNSSPKISSTKSYSEVFSKGEKCFVETTCLDVPDASSKHLHRKLGIDPKRNSPSSRNNYQPSTNYGHNTAHSDIMKLVNELSKKNKFFSFCVNNPSQSANNSHFHPSQHVPENKQENVFNSIKDFIQACIPIDNFLKNNNISIEHETDNFQLRRSNEGNKNPELSFWKKLPHFIQRTGIPERKEVRSEIALSARDKIKYQTNVELTSFSDTCLPFKSKGMNYRRISVDELFQLAKEANNNINTKDPVNIQQNNVNTECISGEHRNLISATDHLKQILKIGKETESQKCSSASGKYHENDFCPTEVVSDVTSSVNKIPVVSNSNSSFKKCDGGIEKDSGLKSTIAVKYYQNSCKIQNNSHNQDEFGNLKTKVTRMEDQNSISNSRQNNRSSFSSKIDYSRKGYKQEKFNKFQQREILPENPASRPNNKKKSNNIVADSCKTENLPSKNLSKDYTEEKPKSKRRKKYKSEKSKVKDDTLKTDVSLCVNNDYRDKRNLKDKSVYSTYNTEVGIEKLAYINKDKYRTSWKDVRRTDGLITSSFKKELNKLNDIESLNNIKVKQIACVPVNATKLDRCNHCKHAGASKSVATDHLKKGKQNSVTAKHSNSDESTACSIDEVYEDKIIYEPLATQVSTKELTLENKSTRSAELNPHFHYSKSKNIERTQSTERRTLRKEKNYRIGNHSVKSYNNSGSSKYDASPSKLWHQGNNSRYEHSYRNHHERACFERDRLSKSKRSDYKLKTDYRATCEKDSEVSLIDKEQCRRREKAFTTDKGSYYHKDSKSSSTSKTKSVLVTELKEKLVLESIYSYHKVIEPREENNIVISTKNLSTVVKEDNIKEVGISPDKDRRKDRFFDNCDESIKENEKESAKRMLTLESMSSVSMVKDDTDPVISEKANLIYKTCSNNDSNCSSLKYTEDSSSSYENKINEINHEKLDNISTIDSKVGENSIINQADEFIITSHNILQNDSCLVKEENSEITPIEEECGALANSKQIEGHQKIPRNPEETLEHCLTYLIKKHIDIQYSSGLNDKDFTKLPTNANSIETERNLNKMVDFESEKRNATPSATEGEISQSLKATNINYVSYNNHSCDINDELNTSNQTEFNQPLVSSQASTEQLTENPFQEGFDSSVSAFSTSINQISTKLLQNSFPSLTQVDGALATHTFSILKEKEPEPVSDIKLKGDDKIDQNVSKQKNSCYVENVFIDTISEIDPSSHSNVSRPTDAVCDKTIEEAKLFPLHQETEYKMKMERITKLNCKPNFPISDGSSNFITPDVFEKCYPLLSESDIKFDETPNICNKTTTSELPEQELHLSTRQIVLSKSNPSRETFHMETDLTCDSILNQSIQDSNERNKIDNHFNDDNTSKTQIQLSNFQITNGPTETEKIMRRNIYLKEENNKINEPFALNKESDVETFKDKTTAIKSFLPIPNREQNLFHEMKSYPFPKIIADTTKINFQDIDICPETILKGGNELEFSYRLNEAELENEVNVAMEPQFSAVE</sequence>
<feature type="compositionally biased region" description="Polar residues" evidence="1">
    <location>
        <begin position="534"/>
        <end position="551"/>
    </location>
</feature>
<accession>A0A8X6TVM2</accession>
<feature type="compositionally biased region" description="Polar residues" evidence="1">
    <location>
        <begin position="281"/>
        <end position="299"/>
    </location>
</feature>
<dbReference type="Proteomes" id="UP000887013">
    <property type="component" value="Unassembled WGS sequence"/>
</dbReference>
<proteinExistence type="predicted"/>
<feature type="compositionally biased region" description="Polar residues" evidence="1">
    <location>
        <begin position="1165"/>
        <end position="1177"/>
    </location>
</feature>
<keyword evidence="3" id="KW-1185">Reference proteome</keyword>
<feature type="compositionally biased region" description="Basic and acidic residues" evidence="1">
    <location>
        <begin position="266"/>
        <end position="279"/>
    </location>
</feature>
<evidence type="ECO:0000313" key="2">
    <source>
        <dbReference type="EMBL" id="GFT54806.1"/>
    </source>
</evidence>
<dbReference type="EMBL" id="BMAW01112866">
    <property type="protein sequence ID" value="GFT54806.1"/>
    <property type="molecule type" value="Genomic_DNA"/>
</dbReference>
<feature type="compositionally biased region" description="Basic and acidic residues" evidence="1">
    <location>
        <begin position="1140"/>
        <end position="1159"/>
    </location>
</feature>
<evidence type="ECO:0000256" key="1">
    <source>
        <dbReference type="SAM" id="MobiDB-lite"/>
    </source>
</evidence>
<protein>
    <submittedName>
        <fullName evidence="2">Uncharacterized protein</fullName>
    </submittedName>
</protein>
<feature type="compositionally biased region" description="Basic and acidic residues" evidence="1">
    <location>
        <begin position="931"/>
        <end position="940"/>
    </location>
</feature>
<feature type="region of interest" description="Disordered" evidence="1">
    <location>
        <begin position="188"/>
        <end position="207"/>
    </location>
</feature>
<feature type="compositionally biased region" description="Polar residues" evidence="1">
    <location>
        <begin position="188"/>
        <end position="199"/>
    </location>
</feature>
<feature type="region of interest" description="Disordered" evidence="1">
    <location>
        <begin position="266"/>
        <end position="333"/>
    </location>
</feature>